<dbReference type="Ensembl" id="ENSLBET00000020649.1">
    <property type="protein sequence ID" value="ENSLBEP00000019589.1"/>
    <property type="gene ID" value="ENSLBEG00000014608.1"/>
</dbReference>
<dbReference type="SMART" id="SM00034">
    <property type="entry name" value="CLECT"/>
    <property type="match status" value="1"/>
</dbReference>
<dbReference type="GeneTree" id="ENSGT01050000244842"/>
<feature type="signal peptide" evidence="1">
    <location>
        <begin position="1"/>
        <end position="19"/>
    </location>
</feature>
<name>A0A3Q3FJ98_9LABR</name>
<evidence type="ECO:0000259" key="2">
    <source>
        <dbReference type="PROSITE" id="PS50041"/>
    </source>
</evidence>
<keyword evidence="4" id="KW-1185">Reference proteome</keyword>
<evidence type="ECO:0000313" key="3">
    <source>
        <dbReference type="Ensembl" id="ENSLBEP00000019589.1"/>
    </source>
</evidence>
<dbReference type="InterPro" id="IPR050111">
    <property type="entry name" value="C-type_lectin/snaclec_domain"/>
</dbReference>
<dbReference type="Gene3D" id="3.10.100.10">
    <property type="entry name" value="Mannose-Binding Protein A, subunit A"/>
    <property type="match status" value="1"/>
</dbReference>
<feature type="domain" description="C-type lectin" evidence="2">
    <location>
        <begin position="37"/>
        <end position="162"/>
    </location>
</feature>
<dbReference type="Proteomes" id="UP000261660">
    <property type="component" value="Unplaced"/>
</dbReference>
<dbReference type="InterPro" id="IPR016187">
    <property type="entry name" value="CTDL_fold"/>
</dbReference>
<evidence type="ECO:0000313" key="4">
    <source>
        <dbReference type="Proteomes" id="UP000261660"/>
    </source>
</evidence>
<proteinExistence type="predicted"/>
<dbReference type="InterPro" id="IPR001304">
    <property type="entry name" value="C-type_lectin-like"/>
</dbReference>
<sequence>MWLLRSHIQLLLEISGVFQKISVPVETGFCSRPWIPYNGHCFYLNRTEKTWPEAQRDCRFRGGDLVSIHSVEDQSFVISQLGFGISRLLTVWIGLSAPDPGTGYLWSDGSPVSKLFFYSALFYSINFNNKNNVESCVQLLNSYRRGTWGDVHCEKELGWLNMLIKLF</sequence>
<dbReference type="SUPFAM" id="SSF56436">
    <property type="entry name" value="C-type lectin-like"/>
    <property type="match status" value="1"/>
</dbReference>
<dbReference type="Pfam" id="PF00059">
    <property type="entry name" value="Lectin_C"/>
    <property type="match status" value="1"/>
</dbReference>
<reference evidence="3" key="1">
    <citation type="submission" date="2025-08" db="UniProtKB">
        <authorList>
            <consortium name="Ensembl"/>
        </authorList>
    </citation>
    <scope>IDENTIFICATION</scope>
</reference>
<dbReference type="CDD" id="cd00037">
    <property type="entry name" value="CLECT"/>
    <property type="match status" value="1"/>
</dbReference>
<organism evidence="3 4">
    <name type="scientific">Labrus bergylta</name>
    <name type="common">ballan wrasse</name>
    <dbReference type="NCBI Taxonomy" id="56723"/>
    <lineage>
        <taxon>Eukaryota</taxon>
        <taxon>Metazoa</taxon>
        <taxon>Chordata</taxon>
        <taxon>Craniata</taxon>
        <taxon>Vertebrata</taxon>
        <taxon>Euteleostomi</taxon>
        <taxon>Actinopterygii</taxon>
        <taxon>Neopterygii</taxon>
        <taxon>Teleostei</taxon>
        <taxon>Neoteleostei</taxon>
        <taxon>Acanthomorphata</taxon>
        <taxon>Eupercaria</taxon>
        <taxon>Labriformes</taxon>
        <taxon>Labridae</taxon>
        <taxon>Labrus</taxon>
    </lineage>
</organism>
<dbReference type="InterPro" id="IPR016186">
    <property type="entry name" value="C-type_lectin-like/link_sf"/>
</dbReference>
<reference evidence="3" key="2">
    <citation type="submission" date="2025-09" db="UniProtKB">
        <authorList>
            <consortium name="Ensembl"/>
        </authorList>
    </citation>
    <scope>IDENTIFICATION</scope>
</reference>
<dbReference type="PANTHER" id="PTHR22803">
    <property type="entry name" value="MANNOSE, PHOSPHOLIPASE, LECTIN RECEPTOR RELATED"/>
    <property type="match status" value="1"/>
</dbReference>
<dbReference type="AlphaFoldDB" id="A0A3Q3FJ98"/>
<evidence type="ECO:0000256" key="1">
    <source>
        <dbReference type="SAM" id="SignalP"/>
    </source>
</evidence>
<keyword evidence="1" id="KW-0732">Signal</keyword>
<accession>A0A3Q3FJ98</accession>
<feature type="chain" id="PRO_5018566762" evidence="1">
    <location>
        <begin position="20"/>
        <end position="167"/>
    </location>
</feature>
<protein>
    <submittedName>
        <fullName evidence="3">Mannose receptor, C type 1b</fullName>
    </submittedName>
</protein>
<dbReference type="PROSITE" id="PS50041">
    <property type="entry name" value="C_TYPE_LECTIN_2"/>
    <property type="match status" value="1"/>
</dbReference>